<evidence type="ECO:0000256" key="1">
    <source>
        <dbReference type="SAM" id="MobiDB-lite"/>
    </source>
</evidence>
<evidence type="ECO:0008006" key="5">
    <source>
        <dbReference type="Google" id="ProtNLM"/>
    </source>
</evidence>
<dbReference type="Proteomes" id="UP000549911">
    <property type="component" value="Unassembled WGS sequence"/>
</dbReference>
<sequence>MRFRAPLLTAALACSLALAGCGDQPGDGAAGGSRGTDDSTSAATPNGPDTSIPDDFPLSAGMGGPGDAIPTTRTGTGLRDLELCGTSPLRGLGERDRMVADNSGGEALSTRELVLLGSPERAAEVAQSLADLPTDCRTPAAEGKWETRTEVRASPFGPSPAAVLVQTYRVDGEAAPGALVVNVVPAGAALLVTQEYGEWEDLDAGLDAAAGTLGTVIAALQSFADGGTPTATPTGTPTETPTEEPAEEPAGTPTEEPAGTPVVTEVPADFPLGTGLPEGDDETDVYGPSPDADGMGEVEMCGRVVWPASGAGATRRLVTGALGPEYFDGRELVVHEDADRALRAMEAIRRAAEECRAIDNQVWTVLDRDTGYDTVTMGLTYDDGLGSSVFQVTRVGSARLMVQTYGEGSLASLDQQADGVTETTGTIVSAMCVFTKTGC</sequence>
<keyword evidence="4" id="KW-1185">Reference proteome</keyword>
<feature type="region of interest" description="Disordered" evidence="1">
    <location>
        <begin position="224"/>
        <end position="261"/>
    </location>
</feature>
<protein>
    <recommendedName>
        <fullName evidence="5">PknH-like extracellular domain-containing protein</fullName>
    </recommendedName>
</protein>
<feature type="signal peptide" evidence="2">
    <location>
        <begin position="1"/>
        <end position="19"/>
    </location>
</feature>
<keyword evidence="2" id="KW-0732">Signal</keyword>
<evidence type="ECO:0000313" key="4">
    <source>
        <dbReference type="Proteomes" id="UP000549911"/>
    </source>
</evidence>
<proteinExistence type="predicted"/>
<feature type="compositionally biased region" description="Low complexity" evidence="1">
    <location>
        <begin position="248"/>
        <end position="261"/>
    </location>
</feature>
<reference evidence="3 4" key="2">
    <citation type="submission" date="2020-08" db="EMBL/GenBank/DDBJ databases">
        <title>The Agave Microbiome: Exploring the role of microbial communities in plant adaptations to desert environments.</title>
        <authorList>
            <person name="Partida-Martinez L.P."/>
        </authorList>
    </citation>
    <scope>NUCLEOTIDE SEQUENCE [LARGE SCALE GENOMIC DNA]</scope>
    <source>
        <strain evidence="3 4">AT2.17</strain>
    </source>
</reference>
<evidence type="ECO:0000313" key="3">
    <source>
        <dbReference type="EMBL" id="NYE37315.1"/>
    </source>
</evidence>
<dbReference type="PROSITE" id="PS51257">
    <property type="entry name" value="PROKAR_LIPOPROTEIN"/>
    <property type="match status" value="1"/>
</dbReference>
<organism evidence="3 4">
    <name type="scientific">Nocardioides cavernae</name>
    <dbReference type="NCBI Taxonomy" id="1921566"/>
    <lineage>
        <taxon>Bacteria</taxon>
        <taxon>Bacillati</taxon>
        <taxon>Actinomycetota</taxon>
        <taxon>Actinomycetes</taxon>
        <taxon>Propionibacteriales</taxon>
        <taxon>Nocardioidaceae</taxon>
        <taxon>Nocardioides</taxon>
    </lineage>
</organism>
<feature type="compositionally biased region" description="Low complexity" evidence="1">
    <location>
        <begin position="226"/>
        <end position="240"/>
    </location>
</feature>
<evidence type="ECO:0000256" key="2">
    <source>
        <dbReference type="SAM" id="SignalP"/>
    </source>
</evidence>
<dbReference type="RefSeq" id="WP_179619880.1">
    <property type="nucleotide sequence ID" value="NZ_JACCBW010000002.1"/>
</dbReference>
<name>A0A7Y9KS72_9ACTN</name>
<feature type="compositionally biased region" description="Polar residues" evidence="1">
    <location>
        <begin position="38"/>
        <end position="49"/>
    </location>
</feature>
<gene>
    <name evidence="3" type="ORF">F4692_002448</name>
</gene>
<accession>A0A7Y9KS72</accession>
<feature type="region of interest" description="Disordered" evidence="1">
    <location>
        <begin position="27"/>
        <end position="80"/>
    </location>
</feature>
<feature type="chain" id="PRO_5038504674" description="PknH-like extracellular domain-containing protein" evidence="2">
    <location>
        <begin position="20"/>
        <end position="439"/>
    </location>
</feature>
<comment type="caution">
    <text evidence="3">The sequence shown here is derived from an EMBL/GenBank/DDBJ whole genome shotgun (WGS) entry which is preliminary data.</text>
</comment>
<dbReference type="AlphaFoldDB" id="A0A7Y9KS72"/>
<dbReference type="EMBL" id="JACCBW010000002">
    <property type="protein sequence ID" value="NYE37315.1"/>
    <property type="molecule type" value="Genomic_DNA"/>
</dbReference>
<reference evidence="3 4" key="1">
    <citation type="submission" date="2020-07" db="EMBL/GenBank/DDBJ databases">
        <authorList>
            <person name="Partida-Martinez L."/>
            <person name="Huntemann M."/>
            <person name="Clum A."/>
            <person name="Wang J."/>
            <person name="Palaniappan K."/>
            <person name="Ritter S."/>
            <person name="Chen I.-M."/>
            <person name="Stamatis D."/>
            <person name="Reddy T."/>
            <person name="O'Malley R."/>
            <person name="Daum C."/>
            <person name="Shapiro N."/>
            <person name="Ivanova N."/>
            <person name="Kyrpides N."/>
            <person name="Woyke T."/>
        </authorList>
    </citation>
    <scope>NUCLEOTIDE SEQUENCE [LARGE SCALE GENOMIC DNA]</scope>
    <source>
        <strain evidence="3 4">AT2.17</strain>
    </source>
</reference>